<feature type="domain" description="Response regulatory" evidence="8">
    <location>
        <begin position="2"/>
        <end position="116"/>
    </location>
</feature>
<evidence type="ECO:0000256" key="5">
    <source>
        <dbReference type="ARBA" id="ARBA00023163"/>
    </source>
</evidence>
<evidence type="ECO:0000256" key="1">
    <source>
        <dbReference type="ARBA" id="ARBA00022553"/>
    </source>
</evidence>
<dbReference type="EMBL" id="CP014671">
    <property type="protein sequence ID" value="ANX02738.1"/>
    <property type="molecule type" value="Genomic_DNA"/>
</dbReference>
<dbReference type="GO" id="GO:0000156">
    <property type="term" value="F:phosphorelay response regulator activity"/>
    <property type="evidence" value="ECO:0007669"/>
    <property type="project" value="TreeGrafter"/>
</dbReference>
<dbReference type="SMART" id="SM00862">
    <property type="entry name" value="Trans_reg_C"/>
    <property type="match status" value="1"/>
</dbReference>
<gene>
    <name evidence="10" type="ORF">PG2T_00020</name>
</gene>
<dbReference type="RefSeq" id="WP_068802253.1">
    <property type="nucleotide sequence ID" value="NZ_CP014671.1"/>
</dbReference>
<feature type="DNA-binding region" description="OmpR/PhoB-type" evidence="7">
    <location>
        <begin position="124"/>
        <end position="222"/>
    </location>
</feature>
<dbReference type="SUPFAM" id="SSF46894">
    <property type="entry name" value="C-terminal effector domain of the bipartite response regulators"/>
    <property type="match status" value="1"/>
</dbReference>
<dbReference type="Gene3D" id="1.10.10.10">
    <property type="entry name" value="Winged helix-like DNA-binding domain superfamily/Winged helix DNA-binding domain"/>
    <property type="match status" value="1"/>
</dbReference>
<dbReference type="GO" id="GO:0006355">
    <property type="term" value="P:regulation of DNA-templated transcription"/>
    <property type="evidence" value="ECO:0007669"/>
    <property type="project" value="InterPro"/>
</dbReference>
<evidence type="ECO:0000256" key="7">
    <source>
        <dbReference type="PROSITE-ProRule" id="PRU01091"/>
    </source>
</evidence>
<evidence type="ECO:0000256" key="3">
    <source>
        <dbReference type="ARBA" id="ARBA00023015"/>
    </source>
</evidence>
<keyword evidence="3" id="KW-0805">Transcription regulation</keyword>
<dbReference type="FunCoup" id="A0A1B1YPR0">
    <property type="interactions" value="89"/>
</dbReference>
<dbReference type="KEGG" id="gbi:PG2T_00020"/>
<dbReference type="InterPro" id="IPR001789">
    <property type="entry name" value="Sig_transdc_resp-reg_receiver"/>
</dbReference>
<evidence type="ECO:0000313" key="10">
    <source>
        <dbReference type="EMBL" id="ANX02738.1"/>
    </source>
</evidence>
<protein>
    <submittedName>
        <fullName evidence="10">DNA-binding response regulator</fullName>
    </submittedName>
</protein>
<dbReference type="Gene3D" id="3.40.50.2300">
    <property type="match status" value="1"/>
</dbReference>
<keyword evidence="11" id="KW-1185">Reference proteome</keyword>
<evidence type="ECO:0000313" key="11">
    <source>
        <dbReference type="Proteomes" id="UP000092952"/>
    </source>
</evidence>
<dbReference type="STRING" id="1810504.PG2T_00020"/>
<dbReference type="GO" id="GO:0032993">
    <property type="term" value="C:protein-DNA complex"/>
    <property type="evidence" value="ECO:0007669"/>
    <property type="project" value="TreeGrafter"/>
</dbReference>
<dbReference type="PROSITE" id="PS51755">
    <property type="entry name" value="OMPR_PHOB"/>
    <property type="match status" value="1"/>
</dbReference>
<evidence type="ECO:0000256" key="4">
    <source>
        <dbReference type="ARBA" id="ARBA00023125"/>
    </source>
</evidence>
<reference evidence="11" key="1">
    <citation type="submission" date="2016-03" db="EMBL/GenBank/DDBJ databases">
        <title>Complete genome sequence of Solimmundus cernigliae, representing a novel lineage of polycyclic aromatic hydrocarbon degraders within the Gammaproteobacteria.</title>
        <authorList>
            <person name="Singleton D.R."/>
            <person name="Dickey A.N."/>
            <person name="Scholl E.H."/>
            <person name="Wright F.A."/>
            <person name="Aitken M.D."/>
        </authorList>
    </citation>
    <scope>NUCLEOTIDE SEQUENCE [LARGE SCALE GENOMIC DNA]</scope>
    <source>
        <strain evidence="11">TR3.2</strain>
    </source>
</reference>
<evidence type="ECO:0000259" key="8">
    <source>
        <dbReference type="PROSITE" id="PS50110"/>
    </source>
</evidence>
<sequence length="225" mass="25479">MRALVVEDDAALREQLVGGLSAAGFVVDSAGDGMEAEYYGLEFPYDVAVIDLGLPRRDGMAVIRRLRARGSRYPILILTARDNWQDKVAGLDAGADDYLVKPFEMAELIARLRALIRRTAGWADSVIACPPLRLDTRERRAYIDDTELDLTAYEYQVLEYLILHAGEVVSKTELTEHLYPDDASRDSNVLEVFIRRLRQKLDPDERLNPIETLRGRGYRLALRRA</sequence>
<dbReference type="GO" id="GO:0000976">
    <property type="term" value="F:transcription cis-regulatory region binding"/>
    <property type="evidence" value="ECO:0007669"/>
    <property type="project" value="TreeGrafter"/>
</dbReference>
<dbReference type="InterPro" id="IPR039420">
    <property type="entry name" value="WalR-like"/>
</dbReference>
<keyword evidence="1 6" id="KW-0597">Phosphoprotein</keyword>
<keyword evidence="4 7" id="KW-0238">DNA-binding</keyword>
<dbReference type="Gene3D" id="6.10.250.690">
    <property type="match status" value="1"/>
</dbReference>
<dbReference type="InterPro" id="IPR016032">
    <property type="entry name" value="Sig_transdc_resp-reg_C-effctor"/>
</dbReference>
<dbReference type="InParanoid" id="A0A1B1YPR0"/>
<dbReference type="InterPro" id="IPR011006">
    <property type="entry name" value="CheY-like_superfamily"/>
</dbReference>
<feature type="domain" description="OmpR/PhoB-type" evidence="9">
    <location>
        <begin position="124"/>
        <end position="222"/>
    </location>
</feature>
<keyword evidence="5" id="KW-0804">Transcription</keyword>
<proteinExistence type="predicted"/>
<dbReference type="Pfam" id="PF00486">
    <property type="entry name" value="Trans_reg_C"/>
    <property type="match status" value="1"/>
</dbReference>
<dbReference type="InterPro" id="IPR001867">
    <property type="entry name" value="OmpR/PhoB-type_DNA-bd"/>
</dbReference>
<dbReference type="PROSITE" id="PS50110">
    <property type="entry name" value="RESPONSE_REGULATORY"/>
    <property type="match status" value="1"/>
</dbReference>
<dbReference type="InterPro" id="IPR036388">
    <property type="entry name" value="WH-like_DNA-bd_sf"/>
</dbReference>
<dbReference type="PANTHER" id="PTHR48111">
    <property type="entry name" value="REGULATOR OF RPOS"/>
    <property type="match status" value="1"/>
</dbReference>
<evidence type="ECO:0000256" key="2">
    <source>
        <dbReference type="ARBA" id="ARBA00023012"/>
    </source>
</evidence>
<dbReference type="CDD" id="cd00383">
    <property type="entry name" value="trans_reg_C"/>
    <property type="match status" value="1"/>
</dbReference>
<evidence type="ECO:0000259" key="9">
    <source>
        <dbReference type="PROSITE" id="PS51755"/>
    </source>
</evidence>
<dbReference type="PANTHER" id="PTHR48111:SF71">
    <property type="entry name" value="TRANSCRIPTIONAL REGULATORY PROTEIN PHOP"/>
    <property type="match status" value="1"/>
</dbReference>
<feature type="modified residue" description="4-aspartylphosphate" evidence="6">
    <location>
        <position position="51"/>
    </location>
</feature>
<dbReference type="OrthoDB" id="9802426at2"/>
<dbReference type="AlphaFoldDB" id="A0A1B1YPR0"/>
<name>A0A1B1YPR0_9GAMM</name>
<evidence type="ECO:0000256" key="6">
    <source>
        <dbReference type="PROSITE-ProRule" id="PRU00169"/>
    </source>
</evidence>
<dbReference type="FunFam" id="3.40.50.2300:FF:000002">
    <property type="entry name" value="DNA-binding response regulator PhoP"/>
    <property type="match status" value="1"/>
</dbReference>
<dbReference type="Proteomes" id="UP000092952">
    <property type="component" value="Chromosome"/>
</dbReference>
<accession>A0A1B1YPR0</accession>
<dbReference type="SUPFAM" id="SSF52172">
    <property type="entry name" value="CheY-like"/>
    <property type="match status" value="1"/>
</dbReference>
<dbReference type="Pfam" id="PF00072">
    <property type="entry name" value="Response_reg"/>
    <property type="match status" value="1"/>
</dbReference>
<keyword evidence="2" id="KW-0902">Two-component regulatory system</keyword>
<dbReference type="SMART" id="SM00448">
    <property type="entry name" value="REC"/>
    <property type="match status" value="1"/>
</dbReference>
<organism evidence="10 11">
    <name type="scientific">Immundisolibacter cernigliae</name>
    <dbReference type="NCBI Taxonomy" id="1810504"/>
    <lineage>
        <taxon>Bacteria</taxon>
        <taxon>Pseudomonadati</taxon>
        <taxon>Pseudomonadota</taxon>
        <taxon>Gammaproteobacteria</taxon>
        <taxon>Immundisolibacterales</taxon>
        <taxon>Immundisolibacteraceae</taxon>
        <taxon>Immundisolibacter</taxon>
    </lineage>
</organism>
<dbReference type="GO" id="GO:0005829">
    <property type="term" value="C:cytosol"/>
    <property type="evidence" value="ECO:0007669"/>
    <property type="project" value="TreeGrafter"/>
</dbReference>